<evidence type="ECO:0000313" key="1">
    <source>
        <dbReference type="EMBL" id="KAH9481229.1"/>
    </source>
</evidence>
<accession>A0ACB8H0J7</accession>
<reference evidence="1" key="1">
    <citation type="submission" date="2021-10" db="EMBL/GenBank/DDBJ databases">
        <title>Psilocybe cubensis genome.</title>
        <authorList>
            <person name="Mckernan K.J."/>
            <person name="Crawford S."/>
            <person name="Trippe A."/>
            <person name="Kane L.T."/>
            <person name="Mclaughlin S."/>
        </authorList>
    </citation>
    <scope>NUCLEOTIDE SEQUENCE</scope>
    <source>
        <strain evidence="1">MGC-MH-2018</strain>
    </source>
</reference>
<proteinExistence type="predicted"/>
<evidence type="ECO:0000313" key="2">
    <source>
        <dbReference type="Proteomes" id="UP000664032"/>
    </source>
</evidence>
<protein>
    <submittedName>
        <fullName evidence="1">Uncharacterized protein</fullName>
    </submittedName>
</protein>
<organism evidence="1 2">
    <name type="scientific">Psilocybe cubensis</name>
    <name type="common">Psychedelic mushroom</name>
    <name type="synonym">Stropharia cubensis</name>
    <dbReference type="NCBI Taxonomy" id="181762"/>
    <lineage>
        <taxon>Eukaryota</taxon>
        <taxon>Fungi</taxon>
        <taxon>Dikarya</taxon>
        <taxon>Basidiomycota</taxon>
        <taxon>Agaricomycotina</taxon>
        <taxon>Agaricomycetes</taxon>
        <taxon>Agaricomycetidae</taxon>
        <taxon>Agaricales</taxon>
        <taxon>Agaricineae</taxon>
        <taxon>Strophariaceae</taxon>
        <taxon>Psilocybe</taxon>
    </lineage>
</organism>
<keyword evidence="2" id="KW-1185">Reference proteome</keyword>
<dbReference type="EMBL" id="JAFIQS020000005">
    <property type="protein sequence ID" value="KAH9481229.1"/>
    <property type="molecule type" value="Genomic_DNA"/>
</dbReference>
<sequence>MAIVSFFPPELLTIIFKECIADTILSTNDDPATRTAIAFSQVCSWWRQVASIPNLWIRLRIDICEGCRNPLSSILETWLGKSQGLPLNIKLRIGRDSGADFDPIRRLMKEISRWKTLRIYAETSRLLSYFLNKIEPAPALETVYVTVRQSGSWWHYQHPLDRLEQLRNRFAGSPRLCWIGIDRNVIATTETIPLRGSIFHLSLEYTAEKYTMVQSTGALVELLQELPQLKSLNINIPFFDKESIGTPHVDMMNLTKLLLEGADNVFAFLPRIRAPNLTNLTISRSGDSLSRNPLLAKSILDFLKASHSPPPIYSLELYNVPEITDQDFTRIFALLPSLEKLVIHNSSISDATVQELILCESNVDGLRRCLKRLELCVCENVHEQNISSAVRSRISRGAHRSEAEAIVRQSMLQYKQEVETIDREIDNHNQAIQLLLLLKEKRLADIQVCKERLALASRLPTEVLVHIFEEYVLDDMLDVQSLKRGPLVLSHVCCRWRRVASLPALWSYIHGDLLITSHPKELIQMWLNKSHPTPLTINIMLLSHLKGFVLHPAMGAILDEMPRWKHLRLKGRNPGIINAFLAACVKPAPQLRTIDLTVEHTIDPGEQWQVTNIQKAFMWSPQIKSIRIGGHVVPVSDSLPTSLTHFILVLPYQIFSHPQYYQSLLSLVTLLKTLPNLQTLTVEVPLSYLTDFLLDADHMKPIELVNLTSLTLSGPGDIVGLLPRIRAPSLQRLTVSGSIAAAVNANTGQWLLHLLQDSSPPLSHLALVDLTIDDTTSLEMLRNVK</sequence>
<comment type="caution">
    <text evidence="1">The sequence shown here is derived from an EMBL/GenBank/DDBJ whole genome shotgun (WGS) entry which is preliminary data.</text>
</comment>
<gene>
    <name evidence="1" type="ORF">JR316_0005750</name>
</gene>
<dbReference type="Proteomes" id="UP000664032">
    <property type="component" value="Unassembled WGS sequence"/>
</dbReference>
<name>A0ACB8H0J7_PSICU</name>